<sequence length="39" mass="4328">MELNKVVLPDPLGPISPTIEPCSTFREIFSLALTPPKYL</sequence>
<dbReference type="AlphaFoldDB" id="A0A382HRF5"/>
<evidence type="ECO:0000313" key="1">
    <source>
        <dbReference type="EMBL" id="SVB89860.1"/>
    </source>
</evidence>
<gene>
    <name evidence="1" type="ORF">METZ01_LOCUS242714</name>
</gene>
<name>A0A382HRF5_9ZZZZ</name>
<proteinExistence type="predicted"/>
<organism evidence="1">
    <name type="scientific">marine metagenome</name>
    <dbReference type="NCBI Taxonomy" id="408172"/>
    <lineage>
        <taxon>unclassified sequences</taxon>
        <taxon>metagenomes</taxon>
        <taxon>ecological metagenomes</taxon>
    </lineage>
</organism>
<protein>
    <submittedName>
        <fullName evidence="1">Uncharacterized protein</fullName>
    </submittedName>
</protein>
<reference evidence="1" key="1">
    <citation type="submission" date="2018-05" db="EMBL/GenBank/DDBJ databases">
        <authorList>
            <person name="Lanie J.A."/>
            <person name="Ng W.-L."/>
            <person name="Kazmierczak K.M."/>
            <person name="Andrzejewski T.M."/>
            <person name="Davidsen T.M."/>
            <person name="Wayne K.J."/>
            <person name="Tettelin H."/>
            <person name="Glass J.I."/>
            <person name="Rusch D."/>
            <person name="Podicherti R."/>
            <person name="Tsui H.-C.T."/>
            <person name="Winkler M.E."/>
        </authorList>
    </citation>
    <scope>NUCLEOTIDE SEQUENCE</scope>
</reference>
<dbReference type="EMBL" id="UINC01062850">
    <property type="protein sequence ID" value="SVB89860.1"/>
    <property type="molecule type" value="Genomic_DNA"/>
</dbReference>
<accession>A0A382HRF5</accession>